<reference evidence="3" key="1">
    <citation type="submission" date="2020-10" db="EMBL/GenBank/DDBJ databases">
        <authorList>
            <person name="Gilroy R."/>
        </authorList>
    </citation>
    <scope>NUCLEOTIDE SEQUENCE</scope>
    <source>
        <strain evidence="3">CHK178-757</strain>
    </source>
</reference>
<dbReference type="EMBL" id="DVIT01000004">
    <property type="protein sequence ID" value="HIS46127.1"/>
    <property type="molecule type" value="Genomic_DNA"/>
</dbReference>
<dbReference type="PANTHER" id="PTHR43106">
    <property type="entry name" value="DEHYDROGENASE-RELATED"/>
    <property type="match status" value="1"/>
</dbReference>
<sequence>MKYDVIIIGAGPSGIFCAYELMKENPDMKVLMIEKGRAIEYRNCPKRKTKKCVGCVPCSITTGFAGAGAFSDGKLSLSPDVGGNLPEILGYERTEELIHEADQVYLKFGADEKVYGIDDYAAIEQIRAKAIRANLKLIECPIRHLGTEEGYKIYTRIQEHLLAAGVTIRFMTMVKDIVMEDGRAVGVITDKGETYYADEVVAGVGREGSEWFSGICKAHGIETRVGTVDVGVRVEVRDEIMKELNEKLYEAKLVYYTPTFDDKVRVFCTNPSGEVATEYYEGGLAVVNGHAYKSQEFKTKNTNFALLVSKNFTSPFKSPIEYGKHIAQLGNMLCDGKILVQRYGDFKRGRRTTQERMVRNNIMATLKDAVPGDLSLVFPHRIMVDIVEMIEALDKVTPGIASDETLLYGVEVKFYSNKVLVNEDFETSVPGLRAMGDGASVTRGLQQASANGISVARSILKKRGIEIK</sequence>
<evidence type="ECO:0000313" key="4">
    <source>
        <dbReference type="Proteomes" id="UP000823927"/>
    </source>
</evidence>
<dbReference type="Pfam" id="PF01946">
    <property type="entry name" value="Thi4"/>
    <property type="match status" value="1"/>
</dbReference>
<evidence type="ECO:0000313" key="3">
    <source>
        <dbReference type="EMBL" id="HIS46127.1"/>
    </source>
</evidence>
<comment type="caution">
    <text evidence="3">The sequence shown here is derived from an EMBL/GenBank/DDBJ whole genome shotgun (WGS) entry which is preliminary data.</text>
</comment>
<evidence type="ECO:0000259" key="2">
    <source>
        <dbReference type="Pfam" id="PF21688"/>
    </source>
</evidence>
<dbReference type="InterPro" id="IPR028348">
    <property type="entry name" value="FAD-binding_protein"/>
</dbReference>
<dbReference type="PIRSF" id="PIRSF038984">
    <property type="entry name" value="FAD_binding_protein"/>
    <property type="match status" value="1"/>
</dbReference>
<dbReference type="InterPro" id="IPR049516">
    <property type="entry name" value="FAD-depend_C"/>
</dbReference>
<dbReference type="InterPro" id="IPR023753">
    <property type="entry name" value="FAD/NAD-binding_dom"/>
</dbReference>
<name>A0A9D1F2W4_9FIRM</name>
<evidence type="ECO:0000259" key="1">
    <source>
        <dbReference type="Pfam" id="PF07992"/>
    </source>
</evidence>
<feature type="domain" description="FAD/NAD(P)-binding" evidence="1">
    <location>
        <begin position="132"/>
        <end position="229"/>
    </location>
</feature>
<feature type="domain" description="FAD-dependent protein C-terminal" evidence="2">
    <location>
        <begin position="230"/>
        <end position="412"/>
    </location>
</feature>
<reference evidence="3" key="2">
    <citation type="journal article" date="2021" name="PeerJ">
        <title>Extensive microbial diversity within the chicken gut microbiome revealed by metagenomics and culture.</title>
        <authorList>
            <person name="Gilroy R."/>
            <person name="Ravi A."/>
            <person name="Getino M."/>
            <person name="Pursley I."/>
            <person name="Horton D.L."/>
            <person name="Alikhan N.F."/>
            <person name="Baker D."/>
            <person name="Gharbi K."/>
            <person name="Hall N."/>
            <person name="Watson M."/>
            <person name="Adriaenssens E.M."/>
            <person name="Foster-Nyarko E."/>
            <person name="Jarju S."/>
            <person name="Secka A."/>
            <person name="Antonio M."/>
            <person name="Oren A."/>
            <person name="Chaudhuri R.R."/>
            <person name="La Ragione R."/>
            <person name="Hildebrand F."/>
            <person name="Pallen M.J."/>
        </authorList>
    </citation>
    <scope>NUCLEOTIDE SEQUENCE</scope>
    <source>
        <strain evidence="3">CHK178-757</strain>
    </source>
</reference>
<dbReference type="GO" id="GO:0016491">
    <property type="term" value="F:oxidoreductase activity"/>
    <property type="evidence" value="ECO:0007669"/>
    <property type="project" value="InterPro"/>
</dbReference>
<gene>
    <name evidence="3" type="ORF">IAB46_00960</name>
</gene>
<dbReference type="PANTHER" id="PTHR43106:SF1">
    <property type="entry name" value="DEHYDROGENASE-RELATED"/>
    <property type="match status" value="1"/>
</dbReference>
<protein>
    <submittedName>
        <fullName evidence="3">NAD(P)/FAD-dependent oxidoreductase</fullName>
    </submittedName>
</protein>
<dbReference type="Gene3D" id="3.50.50.60">
    <property type="entry name" value="FAD/NAD(P)-binding domain"/>
    <property type="match status" value="2"/>
</dbReference>
<proteinExistence type="predicted"/>
<dbReference type="AlphaFoldDB" id="A0A9D1F2W4"/>
<dbReference type="Pfam" id="PF21688">
    <property type="entry name" value="FAD-depend_C"/>
    <property type="match status" value="1"/>
</dbReference>
<dbReference type="InterPro" id="IPR036188">
    <property type="entry name" value="FAD/NAD-bd_sf"/>
</dbReference>
<accession>A0A9D1F2W4</accession>
<dbReference type="SUPFAM" id="SSF51905">
    <property type="entry name" value="FAD/NAD(P)-binding domain"/>
    <property type="match status" value="1"/>
</dbReference>
<dbReference type="Pfam" id="PF07992">
    <property type="entry name" value="Pyr_redox_2"/>
    <property type="match status" value="1"/>
</dbReference>
<dbReference type="Proteomes" id="UP000823927">
    <property type="component" value="Unassembled WGS sequence"/>
</dbReference>
<dbReference type="PRINTS" id="PR00368">
    <property type="entry name" value="FADPNR"/>
</dbReference>
<organism evidence="3 4">
    <name type="scientific">Candidatus Scybalocola faecigallinarum</name>
    <dbReference type="NCBI Taxonomy" id="2840941"/>
    <lineage>
        <taxon>Bacteria</taxon>
        <taxon>Bacillati</taxon>
        <taxon>Bacillota</taxon>
        <taxon>Clostridia</taxon>
        <taxon>Lachnospirales</taxon>
        <taxon>Lachnospiraceae</taxon>
        <taxon>Lachnospiraceae incertae sedis</taxon>
        <taxon>Candidatus Scybalocola (ex Gilroy et al. 2021)</taxon>
    </lineage>
</organism>